<evidence type="ECO:0000256" key="1">
    <source>
        <dbReference type="SAM" id="MobiDB-lite"/>
    </source>
</evidence>
<evidence type="ECO:0000313" key="3">
    <source>
        <dbReference type="Proteomes" id="UP001374535"/>
    </source>
</evidence>
<name>A0AAQ3MU39_VIGMU</name>
<protein>
    <submittedName>
        <fullName evidence="2">Uncharacterized protein</fullName>
    </submittedName>
</protein>
<sequence length="101" mass="11016">MLRKQAAGRINETNIVSKDPVNDITKPKKGTERPTASVESTRAVLMSLEYMLKLGWFGGINSSKHIATGDRLNAYLVNGLTTVVHTAILAATKCWGMSRVN</sequence>
<reference evidence="2 3" key="1">
    <citation type="journal article" date="2023" name="Life. Sci Alliance">
        <title>Evolutionary insights into 3D genome organization and epigenetic landscape of Vigna mungo.</title>
        <authorList>
            <person name="Junaid A."/>
            <person name="Singh B."/>
            <person name="Bhatia S."/>
        </authorList>
    </citation>
    <scope>NUCLEOTIDE SEQUENCE [LARGE SCALE GENOMIC DNA]</scope>
    <source>
        <strain evidence="2">Urdbean</strain>
    </source>
</reference>
<gene>
    <name evidence="2" type="ORF">V8G54_029322</name>
</gene>
<dbReference type="EMBL" id="CP144692">
    <property type="protein sequence ID" value="WVY97171.1"/>
    <property type="molecule type" value="Genomic_DNA"/>
</dbReference>
<evidence type="ECO:0000313" key="2">
    <source>
        <dbReference type="EMBL" id="WVY97171.1"/>
    </source>
</evidence>
<organism evidence="2 3">
    <name type="scientific">Vigna mungo</name>
    <name type="common">Black gram</name>
    <name type="synonym">Phaseolus mungo</name>
    <dbReference type="NCBI Taxonomy" id="3915"/>
    <lineage>
        <taxon>Eukaryota</taxon>
        <taxon>Viridiplantae</taxon>
        <taxon>Streptophyta</taxon>
        <taxon>Embryophyta</taxon>
        <taxon>Tracheophyta</taxon>
        <taxon>Spermatophyta</taxon>
        <taxon>Magnoliopsida</taxon>
        <taxon>eudicotyledons</taxon>
        <taxon>Gunneridae</taxon>
        <taxon>Pentapetalae</taxon>
        <taxon>rosids</taxon>
        <taxon>fabids</taxon>
        <taxon>Fabales</taxon>
        <taxon>Fabaceae</taxon>
        <taxon>Papilionoideae</taxon>
        <taxon>50 kb inversion clade</taxon>
        <taxon>NPAAA clade</taxon>
        <taxon>indigoferoid/millettioid clade</taxon>
        <taxon>Phaseoleae</taxon>
        <taxon>Vigna</taxon>
    </lineage>
</organism>
<accession>A0AAQ3MU39</accession>
<dbReference type="Proteomes" id="UP001374535">
    <property type="component" value="Chromosome 9"/>
</dbReference>
<dbReference type="AlphaFoldDB" id="A0AAQ3MU39"/>
<keyword evidence="3" id="KW-1185">Reference proteome</keyword>
<proteinExistence type="predicted"/>
<feature type="region of interest" description="Disordered" evidence="1">
    <location>
        <begin position="1"/>
        <end position="36"/>
    </location>
</feature>